<proteinExistence type="predicted"/>
<dbReference type="InterPro" id="IPR041229">
    <property type="entry name" value="HEPN_Apea"/>
</dbReference>
<keyword evidence="4" id="KW-1185">Reference proteome</keyword>
<dbReference type="EMBL" id="JBHMQT010000003">
    <property type="protein sequence ID" value="MFC0860956.1"/>
    <property type="molecule type" value="Genomic_DNA"/>
</dbReference>
<evidence type="ECO:0000259" key="2">
    <source>
        <dbReference type="Pfam" id="PF18862"/>
    </source>
</evidence>
<evidence type="ECO:0000313" key="4">
    <source>
        <dbReference type="Proteomes" id="UP001589870"/>
    </source>
</evidence>
<dbReference type="Pfam" id="PF18739">
    <property type="entry name" value="HEPN_Apea"/>
    <property type="match status" value="1"/>
</dbReference>
<comment type="caution">
    <text evidence="3">The sequence shown here is derived from an EMBL/GenBank/DDBJ whole genome shotgun (WGS) entry which is preliminary data.</text>
</comment>
<reference evidence="3 4" key="1">
    <citation type="submission" date="2024-09" db="EMBL/GenBank/DDBJ databases">
        <authorList>
            <person name="Sun Q."/>
            <person name="Mori K."/>
        </authorList>
    </citation>
    <scope>NUCLEOTIDE SEQUENCE [LARGE SCALE GENOMIC DNA]</scope>
    <source>
        <strain evidence="3 4">TBRC 1851</strain>
    </source>
</reference>
<dbReference type="RefSeq" id="WP_394299211.1">
    <property type="nucleotide sequence ID" value="NZ_JBHMQT010000003.1"/>
</dbReference>
<dbReference type="InterPro" id="IPR041223">
    <property type="entry name" value="ApeA_NTD"/>
</dbReference>
<organism evidence="3 4">
    <name type="scientific">Sphaerimonospora cavernae</name>
    <dbReference type="NCBI Taxonomy" id="1740611"/>
    <lineage>
        <taxon>Bacteria</taxon>
        <taxon>Bacillati</taxon>
        <taxon>Actinomycetota</taxon>
        <taxon>Actinomycetes</taxon>
        <taxon>Streptosporangiales</taxon>
        <taxon>Streptosporangiaceae</taxon>
        <taxon>Sphaerimonospora</taxon>
    </lineage>
</organism>
<sequence length="478" mass="54455">MSLKEGEVAPAEWWMPGAKADKVPGTCEITDDGRIVARLHRNPFQPADRASLMLEPLEDIPILHGNVFGTEVTLIDCRVGKAKSGFTPHADITLRPWFALEGLLLDGEDLVVSNAEVRLRGQREWANWSAFSYEFEEKRLHPKSLTYTEPPSRTTSIPGGTLTISDDSILWPQNGDATLTTQCKFVVKLSSSVDIRDFLREYTLPLEILMSLAITSIAPIESFFVSDDRWEAAAREQGRPNWLRLWFGNLKSREDSSEITAEQLLFQLGDYRWEELGGQAFSVVTRWRYIIDQWIALINRQYRWPVPRFLTAVTIIEAVDRLLHPDAQSERAVEYQEISEDVDNALRGIACLNAKRRARIKKLIATSYEPSLEDRLARLSERVEAGMTGLDLPEDWASRVAKLRNQVSHGLPEVHDLATDHRAAQVGEAILLHLLESLFLYELGFNSEELRTVMERRLRFGWRTSTITRGFESLPRGR</sequence>
<feature type="domain" description="ApeA N-terminal" evidence="2">
    <location>
        <begin position="12"/>
        <end position="269"/>
    </location>
</feature>
<dbReference type="Proteomes" id="UP001589870">
    <property type="component" value="Unassembled WGS sequence"/>
</dbReference>
<gene>
    <name evidence="3" type="ORF">ACFHYQ_01470</name>
</gene>
<feature type="domain" description="Apea-like HEPN" evidence="1">
    <location>
        <begin position="312"/>
        <end position="449"/>
    </location>
</feature>
<evidence type="ECO:0000313" key="3">
    <source>
        <dbReference type="EMBL" id="MFC0860956.1"/>
    </source>
</evidence>
<accession>A0ABV6TXM1</accession>
<dbReference type="Pfam" id="PF18862">
    <property type="entry name" value="ApeA_NTD1"/>
    <property type="match status" value="1"/>
</dbReference>
<name>A0ABV6TXM1_9ACTN</name>
<protein>
    <submittedName>
        <fullName evidence="3">HEPN domain-containing protein</fullName>
    </submittedName>
</protein>
<evidence type="ECO:0000259" key="1">
    <source>
        <dbReference type="Pfam" id="PF18739"/>
    </source>
</evidence>